<dbReference type="Proteomes" id="UP000579281">
    <property type="component" value="Unassembled WGS sequence"/>
</dbReference>
<keyword evidence="2" id="KW-0288">FMN</keyword>
<evidence type="ECO:0000256" key="2">
    <source>
        <dbReference type="ARBA" id="ARBA00022643"/>
    </source>
</evidence>
<sequence length="190" mass="21304">MKALVVLGSPRSKMNTDILLEQIIRGLSTEVIEIEKIQLGKLTISPCISCNACGKTGLCFIKDDMTEIYEKFNQSDIIVIGSPLYFNSVTGITKMMIDRCQAFWSSKYVFNQPSIDKNRARKGVFVCTGGAKQSEDGFIGATVVMDLFFKAINTEYTHNLLVDNTDEFFTGERKDILDRAYDIGKELVKL</sequence>
<dbReference type="GO" id="GO:0016491">
    <property type="term" value="F:oxidoreductase activity"/>
    <property type="evidence" value="ECO:0007669"/>
    <property type="project" value="InterPro"/>
</dbReference>
<dbReference type="RefSeq" id="WP_184311547.1">
    <property type="nucleotide sequence ID" value="NZ_JACHEN010000019.1"/>
</dbReference>
<feature type="domain" description="NADPH-dependent FMN reductase-like" evidence="3">
    <location>
        <begin position="1"/>
        <end position="113"/>
    </location>
</feature>
<dbReference type="PANTHER" id="PTHR43278:SF2">
    <property type="entry name" value="IRON-SULFUR FLAVOPROTEIN"/>
    <property type="match status" value="1"/>
</dbReference>
<evidence type="ECO:0000259" key="3">
    <source>
        <dbReference type="Pfam" id="PF03358"/>
    </source>
</evidence>
<proteinExistence type="predicted"/>
<reference evidence="4 5" key="1">
    <citation type="submission" date="2020-08" db="EMBL/GenBank/DDBJ databases">
        <title>Genomic Encyclopedia of Type Strains, Phase IV (KMG-IV): sequencing the most valuable type-strain genomes for metagenomic binning, comparative biology and taxonomic classification.</title>
        <authorList>
            <person name="Goeker M."/>
        </authorList>
    </citation>
    <scope>NUCLEOTIDE SEQUENCE [LARGE SCALE GENOMIC DNA]</scope>
    <source>
        <strain evidence="4 5">DSM 103526</strain>
    </source>
</reference>
<dbReference type="AlphaFoldDB" id="A0A841L3S7"/>
<name>A0A841L3S7_9FIRM</name>
<evidence type="ECO:0000256" key="1">
    <source>
        <dbReference type="ARBA" id="ARBA00022630"/>
    </source>
</evidence>
<dbReference type="InterPro" id="IPR005025">
    <property type="entry name" value="FMN_Rdtase-like_dom"/>
</dbReference>
<dbReference type="Pfam" id="PF03358">
    <property type="entry name" value="FMN_red"/>
    <property type="match status" value="1"/>
</dbReference>
<dbReference type="InterPro" id="IPR029039">
    <property type="entry name" value="Flavoprotein-like_sf"/>
</dbReference>
<evidence type="ECO:0000313" key="4">
    <source>
        <dbReference type="EMBL" id="MBB6217029.1"/>
    </source>
</evidence>
<dbReference type="SUPFAM" id="SSF52218">
    <property type="entry name" value="Flavoproteins"/>
    <property type="match status" value="1"/>
</dbReference>
<dbReference type="InterPro" id="IPR051796">
    <property type="entry name" value="ISF_SsuE-like"/>
</dbReference>
<accession>A0A841L3S7</accession>
<dbReference type="PANTHER" id="PTHR43278">
    <property type="entry name" value="NAD(P)H-DEPENDENT FMN-CONTAINING OXIDOREDUCTASE YWQN-RELATED"/>
    <property type="match status" value="1"/>
</dbReference>
<protein>
    <submittedName>
        <fullName evidence="4">Multimeric flavodoxin WrbA</fullName>
    </submittedName>
</protein>
<dbReference type="EMBL" id="JACHEN010000019">
    <property type="protein sequence ID" value="MBB6217029.1"/>
    <property type="molecule type" value="Genomic_DNA"/>
</dbReference>
<evidence type="ECO:0000313" key="5">
    <source>
        <dbReference type="Proteomes" id="UP000579281"/>
    </source>
</evidence>
<gene>
    <name evidence="4" type="ORF">HNQ80_003134</name>
</gene>
<keyword evidence="5" id="KW-1185">Reference proteome</keyword>
<dbReference type="Gene3D" id="3.40.50.360">
    <property type="match status" value="1"/>
</dbReference>
<keyword evidence="1" id="KW-0285">Flavoprotein</keyword>
<comment type="caution">
    <text evidence="4">The sequence shown here is derived from an EMBL/GenBank/DDBJ whole genome shotgun (WGS) entry which is preliminary data.</text>
</comment>
<organism evidence="4 5">
    <name type="scientific">Anaerosolibacter carboniphilus</name>
    <dbReference type="NCBI Taxonomy" id="1417629"/>
    <lineage>
        <taxon>Bacteria</taxon>
        <taxon>Bacillati</taxon>
        <taxon>Bacillota</taxon>
        <taxon>Clostridia</taxon>
        <taxon>Peptostreptococcales</taxon>
        <taxon>Thermotaleaceae</taxon>
        <taxon>Anaerosolibacter</taxon>
    </lineage>
</organism>